<accession>A0AAV7MBB2</accession>
<evidence type="ECO:0000313" key="2">
    <source>
        <dbReference type="Proteomes" id="UP001066276"/>
    </source>
</evidence>
<name>A0AAV7MBB2_PLEWA</name>
<protein>
    <submittedName>
        <fullName evidence="1">Uncharacterized protein</fullName>
    </submittedName>
</protein>
<sequence>MILVASKRNGGSWTLWALPVRKEVTHSRALSRIPALLRRERRVWWQMVQEDEGRGFATVQYGSDVVVGGGDEGAFGAVVAAESGLGMVQGSVLLWEAVLSMTFAGKGSREIGRKFLRSFGSAFWFFEEGFDLGMFPALQVGGRLEGAVDDLP</sequence>
<reference evidence="1" key="1">
    <citation type="journal article" date="2022" name="bioRxiv">
        <title>Sequencing and chromosome-scale assembly of the giantPleurodeles waltlgenome.</title>
        <authorList>
            <person name="Brown T."/>
            <person name="Elewa A."/>
            <person name="Iarovenko S."/>
            <person name="Subramanian E."/>
            <person name="Araus A.J."/>
            <person name="Petzold A."/>
            <person name="Susuki M."/>
            <person name="Suzuki K.-i.T."/>
            <person name="Hayashi T."/>
            <person name="Toyoda A."/>
            <person name="Oliveira C."/>
            <person name="Osipova E."/>
            <person name="Leigh N.D."/>
            <person name="Simon A."/>
            <person name="Yun M.H."/>
        </authorList>
    </citation>
    <scope>NUCLEOTIDE SEQUENCE</scope>
    <source>
        <strain evidence="1">20211129_DDA</strain>
        <tissue evidence="1">Liver</tissue>
    </source>
</reference>
<keyword evidence="2" id="KW-1185">Reference proteome</keyword>
<dbReference type="Proteomes" id="UP001066276">
    <property type="component" value="Chromosome 10"/>
</dbReference>
<evidence type="ECO:0000313" key="1">
    <source>
        <dbReference type="EMBL" id="KAJ1099797.1"/>
    </source>
</evidence>
<proteinExistence type="predicted"/>
<comment type="caution">
    <text evidence="1">The sequence shown here is derived from an EMBL/GenBank/DDBJ whole genome shotgun (WGS) entry which is preliminary data.</text>
</comment>
<dbReference type="EMBL" id="JANPWB010000014">
    <property type="protein sequence ID" value="KAJ1099797.1"/>
    <property type="molecule type" value="Genomic_DNA"/>
</dbReference>
<gene>
    <name evidence="1" type="ORF">NDU88_004892</name>
</gene>
<dbReference type="AlphaFoldDB" id="A0AAV7MBB2"/>
<organism evidence="1 2">
    <name type="scientific">Pleurodeles waltl</name>
    <name type="common">Iberian ribbed newt</name>
    <dbReference type="NCBI Taxonomy" id="8319"/>
    <lineage>
        <taxon>Eukaryota</taxon>
        <taxon>Metazoa</taxon>
        <taxon>Chordata</taxon>
        <taxon>Craniata</taxon>
        <taxon>Vertebrata</taxon>
        <taxon>Euteleostomi</taxon>
        <taxon>Amphibia</taxon>
        <taxon>Batrachia</taxon>
        <taxon>Caudata</taxon>
        <taxon>Salamandroidea</taxon>
        <taxon>Salamandridae</taxon>
        <taxon>Pleurodelinae</taxon>
        <taxon>Pleurodeles</taxon>
    </lineage>
</organism>